<feature type="region of interest" description="Disordered" evidence="1">
    <location>
        <begin position="2124"/>
        <end position="2147"/>
    </location>
</feature>
<reference evidence="2" key="1">
    <citation type="journal article" date="2020" name="bioRxiv">
        <title>Comparative genomics of Chlamydomonas.</title>
        <authorList>
            <person name="Craig R.J."/>
            <person name="Hasan A.R."/>
            <person name="Ness R.W."/>
            <person name="Keightley P.D."/>
        </authorList>
    </citation>
    <scope>NUCLEOTIDE SEQUENCE</scope>
    <source>
        <strain evidence="2">CCAP 11/70</strain>
    </source>
</reference>
<dbReference type="GO" id="GO:0000149">
    <property type="term" value="F:SNARE binding"/>
    <property type="evidence" value="ECO:0007669"/>
    <property type="project" value="TreeGrafter"/>
</dbReference>
<dbReference type="OrthoDB" id="549639at2759"/>
<feature type="compositionally biased region" description="Low complexity" evidence="1">
    <location>
        <begin position="1024"/>
        <end position="1053"/>
    </location>
</feature>
<evidence type="ECO:0000256" key="1">
    <source>
        <dbReference type="SAM" id="MobiDB-lite"/>
    </source>
</evidence>
<gene>
    <name evidence="2" type="ORF">HYH03_009857</name>
</gene>
<sequence length="2829" mass="278047">MPADVFLYEELVCAAEQHGNARAVAQLASAAKRRALELSDQGGLLVSPDGSAVAVLDATATCLTVFHARDEPAASSEAGSKLVPAQHDLGAGAPLVAIRRFQPTSIGGGQLSQLDTITAVCWAVDSSRLAVACASGHLYVLDRSALPLVMLPPAQVPWAGKPITGLALPSPQLLLLLTARPPQLFGVPLAVPPRALAGLRPLQGPGLAKLHASIRAVAFEPRSSTLVIAGDAPGGGGGGAAAAISVSAWKLDPGGGAVSASASLLGSYSGHVGPGGGGGAAATAAASGGSGAAEWRRGRWVLALSPLGEHAALCVPPGGGMLVLGLPACGRVEPGEAFAGRRAGGAAGASALQPDSLTRSAASALSSAWWTAEDRLALSDPWGGVGLAVLPGLGNALAGGEAAQFAPGALVAAKTSGPGPRGLLVLEPVPPPKSPGAGGLGLGADGDAGGRGRGRGGAGGGAHALPPPPGLRLVMMAERTPAQMMQVYLREQQWGHALELCSAFGLDADTVYRARWAGRPVDAANIADNLAKMADRRWVVAECLRRVSADYEGQRKLINYGLRETARQAKPPVADDTDAASASTAAGFPPTPGGAPATPGGAPGGSGYSSPEAAAGWWLQRLALWRHSDRLEALYAAQGRTFDAAAFAAFRDLPLSAAAGSWAALGAVGPLAVLSQHYPAGLSGGTLLGVLSRLPEDLSPRLYSALLPKVDSDAASAGPTGGSSDAGSLRPPARKLDWIESAEILSDLRRALKSLKQNGSGSGPEQYLPDLDPEATDAVIRLLAPRPRLATAAVCEWYAERALQLDGGSGQLQNALALLELAWERGARSARVGQLLGAARALAGVVDAAGLRSSRHGGGPSGVSAAAGPGGASLGPVWRLGLREFAGLPGPDQLRLLLGDSREESLESDLEERVVPFLRGPGTSPAEVSALLAALLAEEALRRPGWAAALAEAEAAHRRLFASAEEMAQAVTRAVLACPHTDEWPALERMVDAAESAVRADGGDLAAAGVVDLDSDLDLIHGPASAASSRGGSPLKGAARKAAAAAAPKAAGEGQDEEGEGSQAKAAGPGAGARVGLARLRGLVAAGAILASRGLPVTVRHLATCGRDEAARIVRQLLGRVQRATPQMPEASWAELWRSLASVRSAAFPFLPPPEVLSELCRCLLHCGRTDLANAYLRGGAPDGSVTLDPAAAEALIASAAAEVLAGASDSWDGATQQALAVLALASPGAGEDEEAEEDGAAEAGEEEAGGRAGALAAGAPAGALLRLISGLQLASDAFGFELIPAQVMQMPDRFEVVRALLEAPTLGNGLGAGLVGAGGAAGASLRAALGLGSGPGATALAAAVTRGVGSLSAALGGRSSRRRAAVRVAGQAAAAGGRAAAALAGGLLAVAGRVAPTMAGQLAVAGGVVAGRVAGTLAAVAEASAGGGGGGGGGGAAEASAGGAGHAPYNQVGRLLELAELLGLSGPEDELRVRDASARSALRCGDLAAAVHLALPLVAARYVPAWSLCADLGSDRRLQDDAVRQRLVSYALLHCPPDRMARLLEELRGAERRLAAGGPHAPQEAAGADPEYHLRLALLSAGQHRPAPGAAPTAALPSPGDTALALAALAPGCRLSAVDAGTLLQGLRSGDLSYAQLQRVLSTEAYAACLTCLLPGAAGAGVAGRGRARLELLRQPLGELLAQVRALSSAGALASVPGASEAAAAAEAAEQRLAAARDSRAVRRHVPGVDAAAFAGGDTGYRRQAILQQAALAGAAEAASPSGQAEPCAQAGGLLATAHRLGAAYGVDPWDIELAFVQALLTSASAVTPEASLRASLQAREPPLLARPRALLQALAASALPALPPASGPHLALALALLTDGLHAVAKEDPTAAALSAAAGPLLDKLRELLEKAAAALKGLQLTAVLAPPLAALLAPLGVRLAVTEAAEAAAAEAAGPAEAAAALAGPPGAAAAAAALFSYVKPANISQAAKLLAALHKLLGPLARKPGPSGPPSLLVPGLAPALDALPQSLPVLCLAVKAVGARQPPPGGPPPPARDMLAAWGYVAEQVPRLPPRQLAGWLGFLVLPPPALGAAAAAAAGCGSCPLPAAVTGAPLVACAAPADVKLTVLDACMPRLLEAAAGEPSSTAAAPATPGGGSGGGSGAAAGPDAADPALVAALAALHRRLRVLAAAKQHAAAAGVGEEQIEQLEASLLADDESPAAVRSRSSAGGGGGAAVRSALATLAAAGCPAAVLLEVATAASGGGGGSSNGGAAAAEPAAAEAAAGLAAAAVVDATESALDRVVVEATGAAGAGGAATVVGLARLQGVLRCLDTPSTSASAAAAAADGEAGSAAVAAAAPSGPPPAVLAALREAVWGCLQRFTDEGGRLAAVEAAAAATAAALLDLQAGLGSRAMWSDWRGSAAAGGAGGGANRLRQRLLLARTKTLLAEATAPPLAAPPGPDALASLAAAEAFFLGRLLPPPAAPPADVATLRLLGRLLTEVWRDGAVWDEPAAPSAGSAEAAEEGVSPLHRCWAAVARELLRGGHLAAAVSLLDPPPSAAGAAPDAGASDGGAAAAAGPAAPLRPLSESDLDSLIAAVADGTLASPAAAGPDGTAAATAAAWCLGLASPYEAQRQRALAEAEESPPPPLPADADADGACSGPGSNKRFSTATVVLLAQLVRAGEAARLAAVAHPLLPALVRAVPAAPPAGGSGGGGGGAAAASVLPCLAASLVERRQAATAAALVARRLRLHPALAAAGGSGAFLERYLKAAAASAASAATATAAAATENGVAEPEAAAGGAVPWPGAVAELYGRQAEWCRAALQQLAGEQAGPGAGAGSQQRPRP</sequence>
<keyword evidence="3" id="KW-1185">Reference proteome</keyword>
<feature type="compositionally biased region" description="Gly residues" evidence="1">
    <location>
        <begin position="436"/>
        <end position="462"/>
    </location>
</feature>
<feature type="region of interest" description="Disordered" evidence="1">
    <location>
        <begin position="1024"/>
        <end position="1069"/>
    </location>
</feature>
<evidence type="ECO:0000313" key="3">
    <source>
        <dbReference type="Proteomes" id="UP000612055"/>
    </source>
</evidence>
<dbReference type="GO" id="GO:0070939">
    <property type="term" value="C:Dsl1/NZR complex"/>
    <property type="evidence" value="ECO:0007669"/>
    <property type="project" value="TreeGrafter"/>
</dbReference>
<dbReference type="EMBL" id="JAEHOE010000049">
    <property type="protein sequence ID" value="KAG2491906.1"/>
    <property type="molecule type" value="Genomic_DNA"/>
</dbReference>
<feature type="region of interest" description="Disordered" evidence="1">
    <location>
        <begin position="568"/>
        <end position="608"/>
    </location>
</feature>
<feature type="region of interest" description="Disordered" evidence="1">
    <location>
        <begin position="2618"/>
        <end position="2645"/>
    </location>
</feature>
<proteinExistence type="predicted"/>
<feature type="compositionally biased region" description="Low complexity" evidence="1">
    <location>
        <begin position="2124"/>
        <end position="2134"/>
    </location>
</feature>
<dbReference type="GO" id="GO:0006890">
    <property type="term" value="P:retrograde vesicle-mediated transport, Golgi to endoplasmic reticulum"/>
    <property type="evidence" value="ECO:0007669"/>
    <property type="project" value="TreeGrafter"/>
</dbReference>
<feature type="compositionally biased region" description="Acidic residues" evidence="1">
    <location>
        <begin position="1231"/>
        <end position="1248"/>
    </location>
</feature>
<feature type="compositionally biased region" description="Gly residues" evidence="1">
    <location>
        <begin position="2135"/>
        <end position="2145"/>
    </location>
</feature>
<evidence type="ECO:0000313" key="2">
    <source>
        <dbReference type="EMBL" id="KAG2491906.1"/>
    </source>
</evidence>
<accession>A0A836BWP1</accession>
<feature type="region of interest" description="Disordered" evidence="1">
    <location>
        <begin position="429"/>
        <end position="465"/>
    </location>
</feature>
<protein>
    <recommendedName>
        <fullName evidence="4">Sec39 domain-containing protein</fullName>
    </recommendedName>
</protein>
<feature type="compositionally biased region" description="Low complexity" evidence="1">
    <location>
        <begin position="571"/>
        <end position="600"/>
    </location>
</feature>
<name>A0A836BWP1_9CHLO</name>
<feature type="region of interest" description="Disordered" evidence="1">
    <location>
        <begin position="1228"/>
        <end position="1253"/>
    </location>
</feature>
<comment type="caution">
    <text evidence="2">The sequence shown here is derived from an EMBL/GenBank/DDBJ whole genome shotgun (WGS) entry which is preliminary data.</text>
</comment>
<dbReference type="SUPFAM" id="SSF75011">
    <property type="entry name" value="3-carboxy-cis,cis-mucoante lactonizing enzyme"/>
    <property type="match status" value="1"/>
</dbReference>
<feature type="region of interest" description="Disordered" evidence="1">
    <location>
        <begin position="2540"/>
        <end position="2564"/>
    </location>
</feature>
<feature type="compositionally biased region" description="Low complexity" evidence="1">
    <location>
        <begin position="2542"/>
        <end position="2564"/>
    </location>
</feature>
<organism evidence="2 3">
    <name type="scientific">Edaphochlamys debaryana</name>
    <dbReference type="NCBI Taxonomy" id="47281"/>
    <lineage>
        <taxon>Eukaryota</taxon>
        <taxon>Viridiplantae</taxon>
        <taxon>Chlorophyta</taxon>
        <taxon>core chlorophytes</taxon>
        <taxon>Chlorophyceae</taxon>
        <taxon>CS clade</taxon>
        <taxon>Chlamydomonadales</taxon>
        <taxon>Chlamydomonadales incertae sedis</taxon>
        <taxon>Edaphochlamys</taxon>
    </lineage>
</organism>
<evidence type="ECO:0008006" key="4">
    <source>
        <dbReference type="Google" id="ProtNLM"/>
    </source>
</evidence>
<dbReference type="Proteomes" id="UP000612055">
    <property type="component" value="Unassembled WGS sequence"/>
</dbReference>
<dbReference type="PANTHER" id="PTHR15922:SF2">
    <property type="entry name" value="NBAS SUBUNIT OF NRZ TETHERING COMPLEX"/>
    <property type="match status" value="1"/>
</dbReference>
<dbReference type="PANTHER" id="PTHR15922">
    <property type="entry name" value="NEUROBLASTOMA-AMPLIFIED SEQUENCE"/>
    <property type="match status" value="1"/>
</dbReference>